<evidence type="ECO:0000313" key="1">
    <source>
        <dbReference type="EMBL" id="KAK2710977.1"/>
    </source>
</evidence>
<dbReference type="AlphaFoldDB" id="A0AA88HUE1"/>
<accession>A0AA88HUE1</accession>
<dbReference type="Proteomes" id="UP001187531">
    <property type="component" value="Unassembled WGS sequence"/>
</dbReference>
<dbReference type="EMBL" id="JAVRJZ010000016">
    <property type="protein sequence ID" value="KAK2710977.1"/>
    <property type="molecule type" value="Genomic_DNA"/>
</dbReference>
<name>A0AA88HUE1_ARTSF</name>
<evidence type="ECO:0000313" key="2">
    <source>
        <dbReference type="Proteomes" id="UP001187531"/>
    </source>
</evidence>
<protein>
    <submittedName>
        <fullName evidence="1">Uncharacterized protein</fullName>
    </submittedName>
</protein>
<gene>
    <name evidence="1" type="ORF">QYM36_012221</name>
</gene>
<organism evidence="1 2">
    <name type="scientific">Artemia franciscana</name>
    <name type="common">Brine shrimp</name>
    <name type="synonym">Artemia sanfranciscana</name>
    <dbReference type="NCBI Taxonomy" id="6661"/>
    <lineage>
        <taxon>Eukaryota</taxon>
        <taxon>Metazoa</taxon>
        <taxon>Ecdysozoa</taxon>
        <taxon>Arthropoda</taxon>
        <taxon>Crustacea</taxon>
        <taxon>Branchiopoda</taxon>
        <taxon>Anostraca</taxon>
        <taxon>Artemiidae</taxon>
        <taxon>Artemia</taxon>
    </lineage>
</organism>
<proteinExistence type="predicted"/>
<comment type="caution">
    <text evidence="1">The sequence shown here is derived from an EMBL/GenBank/DDBJ whole genome shotgun (WGS) entry which is preliminary data.</text>
</comment>
<reference evidence="1" key="1">
    <citation type="submission" date="2023-07" db="EMBL/GenBank/DDBJ databases">
        <title>Chromosome-level genome assembly of Artemia franciscana.</title>
        <authorList>
            <person name="Jo E."/>
        </authorList>
    </citation>
    <scope>NUCLEOTIDE SEQUENCE</scope>
    <source>
        <tissue evidence="1">Whole body</tissue>
    </source>
</reference>
<sequence>MVTSYGIDEIDSDNHSGVKTVGDVFACEIITKLSKTIDNTADGMITHADSYIKMKESDKENTSVRLFCDKHSAATTKVKVTSRKIVSPPSYKMGLTPSNPIWEAFRDKEWYNNEVSEVLKDIQCNTDDYNWIMKHVSLIGIESNN</sequence>
<keyword evidence="2" id="KW-1185">Reference proteome</keyword>